<keyword evidence="2" id="KW-1185">Reference proteome</keyword>
<dbReference type="OrthoDB" id="71604at2"/>
<proteinExistence type="predicted"/>
<gene>
    <name evidence="1" type="ORF">CA260_07295</name>
</gene>
<dbReference type="RefSeq" id="WP_111983053.1">
    <property type="nucleotide sequence ID" value="NZ_NFZS01000001.1"/>
</dbReference>
<dbReference type="AlphaFoldDB" id="A0A328PG30"/>
<protein>
    <submittedName>
        <fullName evidence="1">Zinc/iron-chelating domain-containing protein</fullName>
    </submittedName>
</protein>
<accession>A0A328PG30</accession>
<comment type="caution">
    <text evidence="1">The sequence shown here is derived from an EMBL/GenBank/DDBJ whole genome shotgun (WGS) entry which is preliminary data.</text>
</comment>
<evidence type="ECO:0000313" key="1">
    <source>
        <dbReference type="EMBL" id="RAO78384.1"/>
    </source>
</evidence>
<name>A0A328PG30_9GAMM</name>
<sequence>MFVAMPNQTSSPKGGAKCSSCEAVCCRLTVVLQPEDRVPDYLTTYSPEGLHVMQRGKEGWCVALNSTNMNCGIYENRPSVCRRFVMNGPYCKAVRAEYSDPAAASARHASAA</sequence>
<dbReference type="Pfam" id="PF03692">
    <property type="entry name" value="CxxCxxCC"/>
    <property type="match status" value="1"/>
</dbReference>
<dbReference type="InterPro" id="IPR005358">
    <property type="entry name" value="Puta_zinc/iron-chelating_dom"/>
</dbReference>
<organism evidence="1 2">
    <name type="scientific">Dyella jiangningensis</name>
    <dbReference type="NCBI Taxonomy" id="1379159"/>
    <lineage>
        <taxon>Bacteria</taxon>
        <taxon>Pseudomonadati</taxon>
        <taxon>Pseudomonadota</taxon>
        <taxon>Gammaproteobacteria</taxon>
        <taxon>Lysobacterales</taxon>
        <taxon>Rhodanobacteraceae</taxon>
        <taxon>Dyella</taxon>
    </lineage>
</organism>
<dbReference type="Proteomes" id="UP000248926">
    <property type="component" value="Unassembled WGS sequence"/>
</dbReference>
<dbReference type="EMBL" id="NFZS01000001">
    <property type="protein sequence ID" value="RAO78384.1"/>
    <property type="molecule type" value="Genomic_DNA"/>
</dbReference>
<reference evidence="1 2" key="1">
    <citation type="journal article" date="2018" name="Genet. Mol. Biol.">
        <title>The genome sequence of Dyella jiangningensis FCAV SCS01 from a lignocellulose-decomposing microbial consortium metagenome reveals potential for biotechnological applications.</title>
        <authorList>
            <person name="Desiderato J.G."/>
            <person name="Alvarenga D.O."/>
            <person name="Constancio M.T.L."/>
            <person name="Alves L.M.C."/>
            <person name="Varani A.M."/>
        </authorList>
    </citation>
    <scope>NUCLEOTIDE SEQUENCE [LARGE SCALE GENOMIC DNA]</scope>
    <source>
        <strain evidence="1 2">FCAV SCS01</strain>
    </source>
</reference>
<evidence type="ECO:0000313" key="2">
    <source>
        <dbReference type="Proteomes" id="UP000248926"/>
    </source>
</evidence>